<dbReference type="GO" id="GO:0016747">
    <property type="term" value="F:acyltransferase activity, transferring groups other than amino-acyl groups"/>
    <property type="evidence" value="ECO:0007669"/>
    <property type="project" value="TreeGrafter"/>
</dbReference>
<dbReference type="GO" id="GO:0019748">
    <property type="term" value="P:secondary metabolic process"/>
    <property type="evidence" value="ECO:0007669"/>
    <property type="project" value="TreeGrafter"/>
</dbReference>
<dbReference type="Proteomes" id="UP001154282">
    <property type="component" value="Unassembled WGS sequence"/>
</dbReference>
<dbReference type="Gene3D" id="3.40.50.1820">
    <property type="entry name" value="alpha/beta hydrolase"/>
    <property type="match status" value="2"/>
</dbReference>
<dbReference type="PANTHER" id="PTHR11802:SF29">
    <property type="entry name" value="SERINE CARBOXYPEPTIDASE-LIKE 19"/>
    <property type="match status" value="1"/>
</dbReference>
<evidence type="ECO:0000256" key="3">
    <source>
        <dbReference type="ARBA" id="ARBA00023180"/>
    </source>
</evidence>
<comment type="similarity">
    <text evidence="1">Belongs to the peptidase S10 family.</text>
</comment>
<organism evidence="5 6">
    <name type="scientific">Linum tenue</name>
    <dbReference type="NCBI Taxonomy" id="586396"/>
    <lineage>
        <taxon>Eukaryota</taxon>
        <taxon>Viridiplantae</taxon>
        <taxon>Streptophyta</taxon>
        <taxon>Embryophyta</taxon>
        <taxon>Tracheophyta</taxon>
        <taxon>Spermatophyta</taxon>
        <taxon>Magnoliopsida</taxon>
        <taxon>eudicotyledons</taxon>
        <taxon>Gunneridae</taxon>
        <taxon>Pentapetalae</taxon>
        <taxon>rosids</taxon>
        <taxon>fabids</taxon>
        <taxon>Malpighiales</taxon>
        <taxon>Linaceae</taxon>
        <taxon>Linum</taxon>
    </lineage>
</organism>
<feature type="non-terminal residue" evidence="5">
    <location>
        <position position="808"/>
    </location>
</feature>
<dbReference type="Gene3D" id="3.40.50.12670">
    <property type="match status" value="2"/>
</dbReference>
<dbReference type="Pfam" id="PF00450">
    <property type="entry name" value="Peptidase_S10"/>
    <property type="match status" value="4"/>
</dbReference>
<dbReference type="PRINTS" id="PR00724">
    <property type="entry name" value="CRBOXYPTASEC"/>
</dbReference>
<dbReference type="EMBL" id="CAMGYJ010000008">
    <property type="protein sequence ID" value="CAI0464497.1"/>
    <property type="molecule type" value="Genomic_DNA"/>
</dbReference>
<dbReference type="AlphaFoldDB" id="A0AAV0P043"/>
<dbReference type="SUPFAM" id="SSF53474">
    <property type="entry name" value="alpha/beta-Hydrolases"/>
    <property type="match status" value="2"/>
</dbReference>
<dbReference type="PANTHER" id="PTHR11802">
    <property type="entry name" value="SERINE PROTEASE FAMILY S10 SERINE CARBOXYPEPTIDASE"/>
    <property type="match status" value="1"/>
</dbReference>
<dbReference type="InterPro" id="IPR001563">
    <property type="entry name" value="Peptidase_S10"/>
</dbReference>
<feature type="signal peptide" evidence="4">
    <location>
        <begin position="1"/>
        <end position="26"/>
    </location>
</feature>
<gene>
    <name evidence="5" type="ORF">LITE_LOCUS36207</name>
</gene>
<accession>A0AAV0P043</accession>
<dbReference type="FunFam" id="3.40.50.12670:FF:000001">
    <property type="entry name" value="Carboxypeptidase"/>
    <property type="match status" value="1"/>
</dbReference>
<comment type="caution">
    <text evidence="5">The sequence shown here is derived from an EMBL/GenBank/DDBJ whole genome shotgun (WGS) entry which is preliminary data.</text>
</comment>
<evidence type="ECO:0000313" key="5">
    <source>
        <dbReference type="EMBL" id="CAI0464497.1"/>
    </source>
</evidence>
<sequence>MEKPNSLCHLLLIIVLLPLWLSLAAAAAAASESTIKYLPGFDGPLPFDLETGYVGVGEKEEAQLFYYFVKSEGNPVDDPVVLWLTGGPGCSALSGLVYEIGPMNFEIVEYNGSLPSLVLNPDSWTQAASIIFVDMPVGTGFSYATSIEESQSSDFLQIQQAYEFLRKWLIDHPEFITNPVYVGGDSFSGLIVPGVVANISDGNEEGKIPFINLKVLVNSFNLLNQLKFVVVLFPFLMECQLYDHRLRLYEYLTNLLTKCSGYLLGNAATDPLFENNFEIPYAFGHAIISYELYQSLKRNCEGNYKIPDPSNSACLTNMKAYNEATAGINHAQILEPQCAYASPKPMEILYRKRYLKDQFQGFLELNDRLPTIGCHTYGYLLSKYWANDKSVQTALHIKEGSIGTWQRCNYGLPYAHQIFRSVDDHLYLSEKGYRSLVYSGDHDMMVTYLGTQAWIRALNFSIVDDWRSWHVENQVSGYTRTYSNKMTFATVKGGGHTAPEYKSHECFAMFRSYIGVGEAEEVQLFYYFVKSERNPEQDPLLLWLTGGPGCSALSGLAFEIGPLRFQVAEYNGSLPTLLYNPDSWTKVSSIIFVDSPVGTGFSYATTNSTAIRPSDIVQVSHAEEFLRKVGNENGVQPFVNLKGYMIGNPVTGGGFDNNAQIPFAHGMALISDELYQSLEESCGGEYERIDPTNLECLNNLKAFRQPQFYSYLICKYWADDVHVRRALHVREGTIDGWIRCNYGLGYVSDIPSSFEYHVYLSTKGYRSLIYSGDHDIVVPFLGTQTWIRALNYSIVEDWRSWHVEGQVA</sequence>
<evidence type="ECO:0000256" key="1">
    <source>
        <dbReference type="ARBA" id="ARBA00009431"/>
    </source>
</evidence>
<dbReference type="GO" id="GO:0004185">
    <property type="term" value="F:serine-type carboxypeptidase activity"/>
    <property type="evidence" value="ECO:0007669"/>
    <property type="project" value="InterPro"/>
</dbReference>
<proteinExistence type="inferred from homology"/>
<reference evidence="5" key="1">
    <citation type="submission" date="2022-08" db="EMBL/GenBank/DDBJ databases">
        <authorList>
            <person name="Gutierrez-Valencia J."/>
        </authorList>
    </citation>
    <scope>NUCLEOTIDE SEQUENCE</scope>
</reference>
<dbReference type="InterPro" id="IPR029058">
    <property type="entry name" value="AB_hydrolase_fold"/>
</dbReference>
<evidence type="ECO:0000256" key="2">
    <source>
        <dbReference type="ARBA" id="ARBA00022729"/>
    </source>
</evidence>
<protein>
    <submittedName>
        <fullName evidence="5">Uncharacterized protein</fullName>
    </submittedName>
</protein>
<evidence type="ECO:0000256" key="4">
    <source>
        <dbReference type="SAM" id="SignalP"/>
    </source>
</evidence>
<keyword evidence="3" id="KW-0325">Glycoprotein</keyword>
<name>A0AAV0P043_9ROSI</name>
<keyword evidence="6" id="KW-1185">Reference proteome</keyword>
<feature type="chain" id="PRO_5043886051" evidence="4">
    <location>
        <begin position="27"/>
        <end position="808"/>
    </location>
</feature>
<keyword evidence="2 4" id="KW-0732">Signal</keyword>
<dbReference type="GO" id="GO:0006508">
    <property type="term" value="P:proteolysis"/>
    <property type="evidence" value="ECO:0007669"/>
    <property type="project" value="InterPro"/>
</dbReference>
<evidence type="ECO:0000313" key="6">
    <source>
        <dbReference type="Proteomes" id="UP001154282"/>
    </source>
</evidence>